<name>A0A1Y1IDW4_KLENI</name>
<evidence type="ECO:0000256" key="1">
    <source>
        <dbReference type="SAM" id="MobiDB-lite"/>
    </source>
</evidence>
<feature type="compositionally biased region" description="Polar residues" evidence="1">
    <location>
        <begin position="28"/>
        <end position="39"/>
    </location>
</feature>
<feature type="region of interest" description="Disordered" evidence="1">
    <location>
        <begin position="272"/>
        <end position="369"/>
    </location>
</feature>
<feature type="region of interest" description="Disordered" evidence="1">
    <location>
        <begin position="232"/>
        <end position="257"/>
    </location>
</feature>
<keyword evidence="3" id="KW-1185">Reference proteome</keyword>
<feature type="region of interest" description="Disordered" evidence="1">
    <location>
        <begin position="19"/>
        <end position="39"/>
    </location>
</feature>
<proteinExistence type="predicted"/>
<dbReference type="Proteomes" id="UP000054558">
    <property type="component" value="Unassembled WGS sequence"/>
</dbReference>
<sequence length="417" mass="44675">MAPSVGLLVTVPYGAFSQGGGAALAKTPPSQSKPPSFRYSFSDQYPLPVSKARSRATSVSASFAKGGKTSTPAEPVWNPPAESQMWWGENEGFPQMGGSEQAQEERVLSPQRLRRAQSLPNENPIRRLIREESLSNKDAFVDPLPEGMPVLMRHKARSYTVGSSNRVASEAPIVRAQSLPARLLKPQVNLISSSFWKMLTSLKEEEAFIERETVAGEQWPAEEGHTLARTKSWVPGAPLPGFPAAPQPGPVANSSRRPSYIFRSENRRSSLSNGADLAAGQVAASQPSGRMSFTYGEAVPRGRRRLSAATSKRSSLSQSVAQNETLHGLENRVSDNGNGLGATTMRRASSIGRRSSLSVAGPRPRDPSELLQSLSEQERRTVALLSAAIGLQLTSAIAGVLAMATVSASGARAVMFE</sequence>
<feature type="compositionally biased region" description="Pro residues" evidence="1">
    <location>
        <begin position="237"/>
        <end position="249"/>
    </location>
</feature>
<evidence type="ECO:0000313" key="3">
    <source>
        <dbReference type="Proteomes" id="UP000054558"/>
    </source>
</evidence>
<dbReference type="EMBL" id="DF237269">
    <property type="protein sequence ID" value="GAQ86917.1"/>
    <property type="molecule type" value="Genomic_DNA"/>
</dbReference>
<gene>
    <name evidence="2" type="ORF">KFL_003200090</name>
</gene>
<evidence type="ECO:0000313" key="2">
    <source>
        <dbReference type="EMBL" id="GAQ86917.1"/>
    </source>
</evidence>
<protein>
    <submittedName>
        <fullName evidence="2">Uncharacterized protein</fullName>
    </submittedName>
</protein>
<dbReference type="AlphaFoldDB" id="A0A1Y1IDW4"/>
<reference evidence="2 3" key="1">
    <citation type="journal article" date="2014" name="Nat. Commun.">
        <title>Klebsormidium flaccidum genome reveals primary factors for plant terrestrial adaptation.</title>
        <authorList>
            <person name="Hori K."/>
            <person name="Maruyama F."/>
            <person name="Fujisawa T."/>
            <person name="Togashi T."/>
            <person name="Yamamoto N."/>
            <person name="Seo M."/>
            <person name="Sato S."/>
            <person name="Yamada T."/>
            <person name="Mori H."/>
            <person name="Tajima N."/>
            <person name="Moriyama T."/>
            <person name="Ikeuchi M."/>
            <person name="Watanabe M."/>
            <person name="Wada H."/>
            <person name="Kobayashi K."/>
            <person name="Saito M."/>
            <person name="Masuda T."/>
            <person name="Sasaki-Sekimoto Y."/>
            <person name="Mashiguchi K."/>
            <person name="Awai K."/>
            <person name="Shimojima M."/>
            <person name="Masuda S."/>
            <person name="Iwai M."/>
            <person name="Nobusawa T."/>
            <person name="Narise T."/>
            <person name="Kondo S."/>
            <person name="Saito H."/>
            <person name="Sato R."/>
            <person name="Murakawa M."/>
            <person name="Ihara Y."/>
            <person name="Oshima-Yamada Y."/>
            <person name="Ohtaka K."/>
            <person name="Satoh M."/>
            <person name="Sonobe K."/>
            <person name="Ishii M."/>
            <person name="Ohtani R."/>
            <person name="Kanamori-Sato M."/>
            <person name="Honoki R."/>
            <person name="Miyazaki D."/>
            <person name="Mochizuki H."/>
            <person name="Umetsu J."/>
            <person name="Higashi K."/>
            <person name="Shibata D."/>
            <person name="Kamiya Y."/>
            <person name="Sato N."/>
            <person name="Nakamura Y."/>
            <person name="Tabata S."/>
            <person name="Ida S."/>
            <person name="Kurokawa K."/>
            <person name="Ohta H."/>
        </authorList>
    </citation>
    <scope>NUCLEOTIDE SEQUENCE [LARGE SCALE GENOMIC DNA]</scope>
    <source>
        <strain evidence="2 3">NIES-2285</strain>
    </source>
</reference>
<feature type="region of interest" description="Disordered" evidence="1">
    <location>
        <begin position="51"/>
        <end position="79"/>
    </location>
</feature>
<accession>A0A1Y1IDW4</accession>
<organism evidence="2 3">
    <name type="scientific">Klebsormidium nitens</name>
    <name type="common">Green alga</name>
    <name type="synonym">Ulothrix nitens</name>
    <dbReference type="NCBI Taxonomy" id="105231"/>
    <lineage>
        <taxon>Eukaryota</taxon>
        <taxon>Viridiplantae</taxon>
        <taxon>Streptophyta</taxon>
        <taxon>Klebsormidiophyceae</taxon>
        <taxon>Klebsormidiales</taxon>
        <taxon>Klebsormidiaceae</taxon>
        <taxon>Klebsormidium</taxon>
    </lineage>
</organism>
<feature type="compositionally biased region" description="Polar residues" evidence="1">
    <location>
        <begin position="308"/>
        <end position="325"/>
    </location>
</feature>